<protein>
    <recommendedName>
        <fullName evidence="2">CAAX prenyl protease 2/Lysostaphin resistance protein A-like domain-containing protein</fullName>
    </recommendedName>
</protein>
<feature type="transmembrane region" description="Helical" evidence="1">
    <location>
        <begin position="120"/>
        <end position="139"/>
    </location>
</feature>
<dbReference type="EMBL" id="BNJG01000003">
    <property type="protein sequence ID" value="GHO59439.1"/>
    <property type="molecule type" value="Genomic_DNA"/>
</dbReference>
<gene>
    <name evidence="3" type="ORF">KSB_79140</name>
</gene>
<name>A0ABQ3V3I5_9CHLR</name>
<reference evidence="3 4" key="1">
    <citation type="journal article" date="2021" name="Int. J. Syst. Evol. Microbiol.">
        <title>Reticulibacter mediterranei gen. nov., sp. nov., within the new family Reticulibacteraceae fam. nov., and Ktedonospora formicarum gen. nov., sp. nov., Ktedonobacter robiniae sp. nov., Dictyobacter formicarum sp. nov. and Dictyobacter arantiisoli sp. nov., belonging to the class Ktedonobacteria.</title>
        <authorList>
            <person name="Yabe S."/>
            <person name="Zheng Y."/>
            <person name="Wang C.M."/>
            <person name="Sakai Y."/>
            <person name="Abe K."/>
            <person name="Yokota A."/>
            <person name="Donadio S."/>
            <person name="Cavaletti L."/>
            <person name="Monciardini P."/>
        </authorList>
    </citation>
    <scope>NUCLEOTIDE SEQUENCE [LARGE SCALE GENOMIC DNA]</scope>
    <source>
        <strain evidence="3 4">SOSP1-30</strain>
    </source>
</reference>
<dbReference type="PANTHER" id="PTHR36435">
    <property type="entry name" value="SLR1288 PROTEIN"/>
    <property type="match status" value="1"/>
</dbReference>
<evidence type="ECO:0000313" key="3">
    <source>
        <dbReference type="EMBL" id="GHO59439.1"/>
    </source>
</evidence>
<sequence length="229" mass="26947">MKAQSKPLFENTVQPQKAFLPFIIYLLLFFSLWTGWVLWIYPRMEALGDTTLVYAILNISLRLLLWVLPVFLYLRYIDRVNPFEYLKLKQYWRRGIVVGLALSLVNFLGMMLRFGLPHFSMHYVTWNSILSTSFLIGFVEEIPFRGFIFQKFQEKWHFWIANLFSSLLFLGIHLPGWISLHILSLNDVLSIFLLGAIFATAFYYSKSLWASIIMHSLNDFLLSILFHAS</sequence>
<organism evidence="3 4">
    <name type="scientific">Ktedonobacter robiniae</name>
    <dbReference type="NCBI Taxonomy" id="2778365"/>
    <lineage>
        <taxon>Bacteria</taxon>
        <taxon>Bacillati</taxon>
        <taxon>Chloroflexota</taxon>
        <taxon>Ktedonobacteria</taxon>
        <taxon>Ktedonobacterales</taxon>
        <taxon>Ktedonobacteraceae</taxon>
        <taxon>Ktedonobacter</taxon>
    </lineage>
</organism>
<dbReference type="PANTHER" id="PTHR36435:SF1">
    <property type="entry name" value="CAAX AMINO TERMINAL PROTEASE FAMILY PROTEIN"/>
    <property type="match status" value="1"/>
</dbReference>
<feature type="transmembrane region" description="Helical" evidence="1">
    <location>
        <begin position="53"/>
        <end position="74"/>
    </location>
</feature>
<keyword evidence="1" id="KW-0812">Transmembrane</keyword>
<feature type="transmembrane region" description="Helical" evidence="1">
    <location>
        <begin position="188"/>
        <end position="205"/>
    </location>
</feature>
<evidence type="ECO:0000256" key="1">
    <source>
        <dbReference type="SAM" id="Phobius"/>
    </source>
</evidence>
<dbReference type="Proteomes" id="UP000654345">
    <property type="component" value="Unassembled WGS sequence"/>
</dbReference>
<feature type="transmembrane region" description="Helical" evidence="1">
    <location>
        <begin position="20"/>
        <end position="41"/>
    </location>
</feature>
<proteinExistence type="predicted"/>
<keyword evidence="1" id="KW-1133">Transmembrane helix</keyword>
<accession>A0ABQ3V3I5</accession>
<evidence type="ECO:0000313" key="4">
    <source>
        <dbReference type="Proteomes" id="UP000654345"/>
    </source>
</evidence>
<dbReference type="InterPro" id="IPR052710">
    <property type="entry name" value="CAAX_protease"/>
</dbReference>
<dbReference type="InterPro" id="IPR003675">
    <property type="entry name" value="Rce1/LyrA-like_dom"/>
</dbReference>
<dbReference type="RefSeq" id="WP_201375626.1">
    <property type="nucleotide sequence ID" value="NZ_BNJG01000003.1"/>
</dbReference>
<keyword evidence="4" id="KW-1185">Reference proteome</keyword>
<keyword evidence="1" id="KW-0472">Membrane</keyword>
<dbReference type="Pfam" id="PF02517">
    <property type="entry name" value="Rce1-like"/>
    <property type="match status" value="1"/>
</dbReference>
<evidence type="ECO:0000259" key="2">
    <source>
        <dbReference type="Pfam" id="PF02517"/>
    </source>
</evidence>
<feature type="transmembrane region" description="Helical" evidence="1">
    <location>
        <begin position="159"/>
        <end position="182"/>
    </location>
</feature>
<feature type="transmembrane region" description="Helical" evidence="1">
    <location>
        <begin position="95"/>
        <end position="114"/>
    </location>
</feature>
<comment type="caution">
    <text evidence="3">The sequence shown here is derived from an EMBL/GenBank/DDBJ whole genome shotgun (WGS) entry which is preliminary data.</text>
</comment>
<feature type="domain" description="CAAX prenyl protease 2/Lysostaphin resistance protein A-like" evidence="2">
    <location>
        <begin position="128"/>
        <end position="221"/>
    </location>
</feature>